<comment type="similarity">
    <text evidence="4">Belongs to the TRAFAC class myosin-kinesin ATPase superfamily. Myosin family.</text>
</comment>
<proteinExistence type="inferred from homology"/>
<dbReference type="SUPFAM" id="SSF52540">
    <property type="entry name" value="P-loop containing nucleoside triphosphate hydrolases"/>
    <property type="match status" value="1"/>
</dbReference>
<evidence type="ECO:0000256" key="1">
    <source>
        <dbReference type="ARBA" id="ARBA00022741"/>
    </source>
</evidence>
<evidence type="ECO:0000256" key="2">
    <source>
        <dbReference type="ARBA" id="ARBA00022840"/>
    </source>
</evidence>
<dbReference type="GO" id="GO:0005737">
    <property type="term" value="C:cytoplasm"/>
    <property type="evidence" value="ECO:0007669"/>
    <property type="project" value="TreeGrafter"/>
</dbReference>
<dbReference type="GO" id="GO:0000146">
    <property type="term" value="F:microfilament motor activity"/>
    <property type="evidence" value="ECO:0007669"/>
    <property type="project" value="TreeGrafter"/>
</dbReference>
<keyword evidence="4" id="KW-0518">Myosin</keyword>
<dbReference type="GO" id="GO:0007015">
    <property type="term" value="P:actin filament organization"/>
    <property type="evidence" value="ECO:0007669"/>
    <property type="project" value="TreeGrafter"/>
</dbReference>
<dbReference type="GO" id="GO:0005902">
    <property type="term" value="C:microvillus"/>
    <property type="evidence" value="ECO:0007669"/>
    <property type="project" value="TreeGrafter"/>
</dbReference>
<protein>
    <recommendedName>
        <fullName evidence="5">Myosin motor domain-containing protein</fullName>
    </recommendedName>
</protein>
<dbReference type="GO" id="GO:0051015">
    <property type="term" value="F:actin filament binding"/>
    <property type="evidence" value="ECO:0007669"/>
    <property type="project" value="TreeGrafter"/>
</dbReference>
<feature type="non-terminal residue" evidence="6">
    <location>
        <position position="1"/>
    </location>
</feature>
<keyword evidence="4" id="KW-0505">Motor protein</keyword>
<dbReference type="PROSITE" id="PS51456">
    <property type="entry name" value="MYOSIN_MOTOR"/>
    <property type="match status" value="1"/>
</dbReference>
<dbReference type="EMBL" id="HACG01007180">
    <property type="protein sequence ID" value="CEK54045.1"/>
    <property type="molecule type" value="Transcribed_RNA"/>
</dbReference>
<feature type="non-terminal residue" evidence="6">
    <location>
        <position position="81"/>
    </location>
</feature>
<gene>
    <name evidence="6" type="primary">ORF21827</name>
</gene>
<dbReference type="Gene3D" id="1.10.10.820">
    <property type="match status" value="1"/>
</dbReference>
<evidence type="ECO:0000259" key="5">
    <source>
        <dbReference type="PROSITE" id="PS51456"/>
    </source>
</evidence>
<dbReference type="PANTHER" id="PTHR13140:SF713">
    <property type="entry name" value="UNCONVENTIONAL MYOSIN ID"/>
    <property type="match status" value="1"/>
</dbReference>
<dbReference type="Gene3D" id="1.20.120.720">
    <property type="entry name" value="Myosin VI head, motor domain, U50 subdomain"/>
    <property type="match status" value="1"/>
</dbReference>
<dbReference type="GO" id="GO:0006897">
    <property type="term" value="P:endocytosis"/>
    <property type="evidence" value="ECO:0007669"/>
    <property type="project" value="TreeGrafter"/>
</dbReference>
<dbReference type="GO" id="GO:0030048">
    <property type="term" value="P:actin filament-based movement"/>
    <property type="evidence" value="ECO:0007669"/>
    <property type="project" value="TreeGrafter"/>
</dbReference>
<dbReference type="GO" id="GO:0005886">
    <property type="term" value="C:plasma membrane"/>
    <property type="evidence" value="ECO:0007669"/>
    <property type="project" value="TreeGrafter"/>
</dbReference>
<accession>A0A0B6YEX9</accession>
<dbReference type="GO" id="GO:0005524">
    <property type="term" value="F:ATP binding"/>
    <property type="evidence" value="ECO:0007669"/>
    <property type="project" value="UniProtKB-KW"/>
</dbReference>
<evidence type="ECO:0000313" key="6">
    <source>
        <dbReference type="EMBL" id="CEK54045.1"/>
    </source>
</evidence>
<sequence>SEFKLTREVNKYNFVNQGGDPKVASLNDKQDFRAVMEAMKATGFFQDEISTTWKIVASVLHLGNIEFVGEDQSEINNAEEP</sequence>
<dbReference type="InterPro" id="IPR027417">
    <property type="entry name" value="P-loop_NTPase"/>
</dbReference>
<dbReference type="AlphaFoldDB" id="A0A0B6YEX9"/>
<keyword evidence="1" id="KW-0547">Nucleotide-binding</keyword>
<dbReference type="GO" id="GO:0016459">
    <property type="term" value="C:myosin complex"/>
    <property type="evidence" value="ECO:0007669"/>
    <property type="project" value="UniProtKB-KW"/>
</dbReference>
<dbReference type="InterPro" id="IPR001609">
    <property type="entry name" value="Myosin_head_motor_dom-like"/>
</dbReference>
<keyword evidence="2" id="KW-0067">ATP-binding</keyword>
<dbReference type="Pfam" id="PF00063">
    <property type="entry name" value="Myosin_head"/>
    <property type="match status" value="1"/>
</dbReference>
<keyword evidence="3 4" id="KW-0009">Actin-binding</keyword>
<evidence type="ECO:0000256" key="4">
    <source>
        <dbReference type="PROSITE-ProRule" id="PRU00782"/>
    </source>
</evidence>
<dbReference type="PANTHER" id="PTHR13140">
    <property type="entry name" value="MYOSIN"/>
    <property type="match status" value="1"/>
</dbReference>
<reference evidence="6" key="1">
    <citation type="submission" date="2014-12" db="EMBL/GenBank/DDBJ databases">
        <title>Insight into the proteome of Arion vulgaris.</title>
        <authorList>
            <person name="Aradska J."/>
            <person name="Bulat T."/>
            <person name="Smidak R."/>
            <person name="Sarate P."/>
            <person name="Gangsoo J."/>
            <person name="Sialana F."/>
            <person name="Bilban M."/>
            <person name="Lubec G."/>
        </authorList>
    </citation>
    <scope>NUCLEOTIDE SEQUENCE</scope>
    <source>
        <tissue evidence="6">Skin</tissue>
    </source>
</reference>
<organism evidence="6">
    <name type="scientific">Arion vulgaris</name>
    <dbReference type="NCBI Taxonomy" id="1028688"/>
    <lineage>
        <taxon>Eukaryota</taxon>
        <taxon>Metazoa</taxon>
        <taxon>Spiralia</taxon>
        <taxon>Lophotrochozoa</taxon>
        <taxon>Mollusca</taxon>
        <taxon>Gastropoda</taxon>
        <taxon>Heterobranchia</taxon>
        <taxon>Euthyneura</taxon>
        <taxon>Panpulmonata</taxon>
        <taxon>Eupulmonata</taxon>
        <taxon>Stylommatophora</taxon>
        <taxon>Helicina</taxon>
        <taxon>Arionoidea</taxon>
        <taxon>Arionidae</taxon>
        <taxon>Arion</taxon>
    </lineage>
</organism>
<evidence type="ECO:0000256" key="3">
    <source>
        <dbReference type="ARBA" id="ARBA00023203"/>
    </source>
</evidence>
<name>A0A0B6YEX9_9EUPU</name>
<comment type="caution">
    <text evidence="4">Lacks conserved residue(s) required for the propagation of feature annotation.</text>
</comment>
<feature type="domain" description="Myosin motor" evidence="5">
    <location>
        <begin position="1"/>
        <end position="81"/>
    </location>
</feature>